<dbReference type="STRING" id="158441.A0A226EMX1"/>
<dbReference type="PANTHER" id="PTHR45942">
    <property type="entry name" value="PROTEIN PHOSPATASE 3 REGULATORY SUBUNIT B ALPHA ISOFORM TYPE 1"/>
    <property type="match status" value="1"/>
</dbReference>
<dbReference type="PROSITE" id="PS50222">
    <property type="entry name" value="EF_HAND_2"/>
    <property type="match status" value="3"/>
</dbReference>
<feature type="compositionally biased region" description="Low complexity" evidence="6">
    <location>
        <begin position="59"/>
        <end position="70"/>
    </location>
</feature>
<evidence type="ECO:0000256" key="3">
    <source>
        <dbReference type="ARBA" id="ARBA00022837"/>
    </source>
</evidence>
<dbReference type="AlphaFoldDB" id="A0A226EMX1"/>
<evidence type="ECO:0000259" key="7">
    <source>
        <dbReference type="PROSITE" id="PS50222"/>
    </source>
</evidence>
<feature type="domain" description="EF-hand" evidence="7">
    <location>
        <begin position="238"/>
        <end position="273"/>
    </location>
</feature>
<accession>A0A226EMX1</accession>
<protein>
    <submittedName>
        <fullName evidence="8">Calcineurin subunit B type 2</fullName>
    </submittedName>
</protein>
<name>A0A226EMX1_FOLCA</name>
<dbReference type="OrthoDB" id="191686at2759"/>
<evidence type="ECO:0000256" key="2">
    <source>
        <dbReference type="ARBA" id="ARBA00022737"/>
    </source>
</evidence>
<feature type="compositionally biased region" description="Pro residues" evidence="6">
    <location>
        <begin position="20"/>
        <end position="32"/>
    </location>
</feature>
<organism evidence="8 9">
    <name type="scientific">Folsomia candida</name>
    <name type="common">Springtail</name>
    <dbReference type="NCBI Taxonomy" id="158441"/>
    <lineage>
        <taxon>Eukaryota</taxon>
        <taxon>Metazoa</taxon>
        <taxon>Ecdysozoa</taxon>
        <taxon>Arthropoda</taxon>
        <taxon>Hexapoda</taxon>
        <taxon>Collembola</taxon>
        <taxon>Entomobryomorpha</taxon>
        <taxon>Isotomoidea</taxon>
        <taxon>Isotomidae</taxon>
        <taxon>Proisotominae</taxon>
        <taxon>Folsomia</taxon>
    </lineage>
</organism>
<feature type="domain" description="EF-hand" evidence="7">
    <location>
        <begin position="197"/>
        <end position="232"/>
    </location>
</feature>
<dbReference type="Proteomes" id="UP000198287">
    <property type="component" value="Unassembled WGS sequence"/>
</dbReference>
<keyword evidence="1" id="KW-0479">Metal-binding</keyword>
<keyword evidence="9" id="KW-1185">Reference proteome</keyword>
<dbReference type="OMA" id="NSHETDH"/>
<feature type="region of interest" description="Disordered" evidence="6">
    <location>
        <begin position="1"/>
        <end position="111"/>
    </location>
</feature>
<feature type="domain" description="EF-hand" evidence="7">
    <location>
        <begin position="160"/>
        <end position="195"/>
    </location>
</feature>
<evidence type="ECO:0000256" key="4">
    <source>
        <dbReference type="ARBA" id="ARBA00023774"/>
    </source>
</evidence>
<feature type="compositionally biased region" description="Basic and acidic residues" evidence="6">
    <location>
        <begin position="1"/>
        <end position="12"/>
    </location>
</feature>
<evidence type="ECO:0000256" key="6">
    <source>
        <dbReference type="SAM" id="MobiDB-lite"/>
    </source>
</evidence>
<keyword evidence="2" id="KW-0677">Repeat</keyword>
<dbReference type="Pfam" id="PF13499">
    <property type="entry name" value="EF-hand_7"/>
    <property type="match status" value="2"/>
</dbReference>
<sequence>MKKNSHETDHPSARKGAPSSPVPPLPQQPTIPTPYRRKSSMDRKSQMFDPRQFEGKAPSSHNRNSHMSNSGLASKSSNAKKPLISELPPNKGTNTKSKVSPSPPPFFKGRRGNEVSLQGEMCSHFDPDEIKRLGKRFRKLDLDNSGSLSIDEFMSLPELQQNPLVQRVIDIFDADGNGEVDFKEFIQGVSQFSVKGDKESKLRFAFRIYDMDNDGYISNGELFQVLKMMVGNNLKDTQLQQIVDKTILFADKDEDGKISFQEFCSVVGNTDIHKKMVVDV</sequence>
<dbReference type="InterPro" id="IPR011992">
    <property type="entry name" value="EF-hand-dom_pair"/>
</dbReference>
<dbReference type="PROSITE" id="PS00018">
    <property type="entry name" value="EF_HAND_1"/>
    <property type="match status" value="3"/>
</dbReference>
<evidence type="ECO:0000256" key="5">
    <source>
        <dbReference type="ARBA" id="ARBA00053611"/>
    </source>
</evidence>
<evidence type="ECO:0000313" key="8">
    <source>
        <dbReference type="EMBL" id="OXA59023.1"/>
    </source>
</evidence>
<proteinExistence type="inferred from homology"/>
<dbReference type="CDD" id="cd00051">
    <property type="entry name" value="EFh"/>
    <property type="match status" value="1"/>
</dbReference>
<comment type="caution">
    <text evidence="8">The sequence shown here is derived from an EMBL/GenBank/DDBJ whole genome shotgun (WGS) entry which is preliminary data.</text>
</comment>
<keyword evidence="3" id="KW-0106">Calcium</keyword>
<dbReference type="GO" id="GO:0005509">
    <property type="term" value="F:calcium ion binding"/>
    <property type="evidence" value="ECO:0007669"/>
    <property type="project" value="InterPro"/>
</dbReference>
<dbReference type="Gene3D" id="1.10.238.10">
    <property type="entry name" value="EF-hand"/>
    <property type="match status" value="1"/>
</dbReference>
<dbReference type="SMART" id="SM00054">
    <property type="entry name" value="EFh"/>
    <property type="match status" value="4"/>
</dbReference>
<evidence type="ECO:0000256" key="1">
    <source>
        <dbReference type="ARBA" id="ARBA00022723"/>
    </source>
</evidence>
<reference evidence="8 9" key="1">
    <citation type="submission" date="2015-12" db="EMBL/GenBank/DDBJ databases">
        <title>The genome of Folsomia candida.</title>
        <authorList>
            <person name="Faddeeva A."/>
            <person name="Derks M.F."/>
            <person name="Anvar Y."/>
            <person name="Smit S."/>
            <person name="Van Straalen N."/>
            <person name="Roelofs D."/>
        </authorList>
    </citation>
    <scope>NUCLEOTIDE SEQUENCE [LARGE SCALE GENOMIC DNA]</scope>
    <source>
        <strain evidence="8 9">VU population</strain>
        <tissue evidence="8">Whole body</tissue>
    </source>
</reference>
<dbReference type="GO" id="GO:0030431">
    <property type="term" value="P:sleep"/>
    <property type="evidence" value="ECO:0007669"/>
    <property type="project" value="UniProtKB-ARBA"/>
</dbReference>
<comment type="similarity">
    <text evidence="4">Belongs to the calcineurin regulatory subunit family.</text>
</comment>
<dbReference type="SUPFAM" id="SSF47473">
    <property type="entry name" value="EF-hand"/>
    <property type="match status" value="1"/>
</dbReference>
<dbReference type="EMBL" id="LNIX01000002">
    <property type="protein sequence ID" value="OXA59023.1"/>
    <property type="molecule type" value="Genomic_DNA"/>
</dbReference>
<comment type="function">
    <text evidence="5">Calcineurin is a calcium-binding and calmodulin-binding protein found in all cells from yeast to mammals, and a calcium-dependent, calmodulin-stimulated protein phosphatase.</text>
</comment>
<gene>
    <name evidence="8" type="ORF">Fcan01_06078</name>
</gene>
<dbReference type="InterPro" id="IPR002048">
    <property type="entry name" value="EF_hand_dom"/>
</dbReference>
<evidence type="ECO:0000313" key="9">
    <source>
        <dbReference type="Proteomes" id="UP000198287"/>
    </source>
</evidence>
<feature type="compositionally biased region" description="Basic and acidic residues" evidence="6">
    <location>
        <begin position="39"/>
        <end position="54"/>
    </location>
</feature>
<dbReference type="InterPro" id="IPR018247">
    <property type="entry name" value="EF_Hand_1_Ca_BS"/>
</dbReference>
<dbReference type="FunFam" id="1.10.238.10:FF:000047">
    <property type="entry name" value="Calcineurin subunit B type 1"/>
    <property type="match status" value="1"/>
</dbReference>